<comment type="caution">
    <text evidence="3">The sequence shown here is derived from an EMBL/GenBank/DDBJ whole genome shotgun (WGS) entry which is preliminary data.</text>
</comment>
<gene>
    <name evidence="3" type="ORF">C3L33_23094</name>
</gene>
<dbReference type="GO" id="GO:0004674">
    <property type="term" value="F:protein serine/threonine kinase activity"/>
    <property type="evidence" value="ECO:0007669"/>
    <property type="project" value="TreeGrafter"/>
</dbReference>
<reference evidence="3" key="1">
    <citation type="journal article" date="2019" name="Genome Biol. Evol.">
        <title>The Rhododendron genome and chromosomal organization provide insight into shared whole-genome duplications across the heath family (Ericaceae).</title>
        <authorList>
            <person name="Soza V.L."/>
            <person name="Lindsley D."/>
            <person name="Waalkes A."/>
            <person name="Ramage E."/>
            <person name="Patwardhan R.P."/>
            <person name="Burton J.N."/>
            <person name="Adey A."/>
            <person name="Kumar A."/>
            <person name="Qiu R."/>
            <person name="Shendure J."/>
            <person name="Hall B."/>
        </authorList>
    </citation>
    <scope>NUCLEOTIDE SEQUENCE</scope>
    <source>
        <strain evidence="3">RSF 1966-606</strain>
    </source>
</reference>
<evidence type="ECO:0000313" key="3">
    <source>
        <dbReference type="EMBL" id="KAE9445008.1"/>
    </source>
</evidence>
<dbReference type="GO" id="GO:0005886">
    <property type="term" value="C:plasma membrane"/>
    <property type="evidence" value="ECO:0007669"/>
    <property type="project" value="TreeGrafter"/>
</dbReference>
<accession>A0A6A4KQI6</accession>
<feature type="non-terminal residue" evidence="3">
    <location>
        <position position="101"/>
    </location>
</feature>
<dbReference type="GO" id="GO:0007166">
    <property type="term" value="P:cell surface receptor signaling pathway"/>
    <property type="evidence" value="ECO:0007669"/>
    <property type="project" value="InterPro"/>
</dbReference>
<protein>
    <recommendedName>
        <fullName evidence="4">Serine-threonine/tyrosine-protein kinase catalytic domain-containing protein</fullName>
    </recommendedName>
</protein>
<dbReference type="GO" id="GO:0005524">
    <property type="term" value="F:ATP binding"/>
    <property type="evidence" value="ECO:0007669"/>
    <property type="project" value="UniProtKB-KW"/>
</dbReference>
<evidence type="ECO:0000256" key="2">
    <source>
        <dbReference type="ARBA" id="ARBA00022840"/>
    </source>
</evidence>
<dbReference type="PANTHER" id="PTHR27005:SF283">
    <property type="entry name" value="OS02G0633066 PROTEIN"/>
    <property type="match status" value="1"/>
</dbReference>
<dbReference type="InterPro" id="IPR045274">
    <property type="entry name" value="WAK-like"/>
</dbReference>
<dbReference type="PANTHER" id="PTHR27005">
    <property type="entry name" value="WALL-ASSOCIATED RECEPTOR KINASE-LIKE 21"/>
    <property type="match status" value="1"/>
</dbReference>
<dbReference type="OrthoDB" id="4062651at2759"/>
<organism evidence="3">
    <name type="scientific">Rhododendron williamsianum</name>
    <dbReference type="NCBI Taxonomy" id="262921"/>
    <lineage>
        <taxon>Eukaryota</taxon>
        <taxon>Viridiplantae</taxon>
        <taxon>Streptophyta</taxon>
        <taxon>Embryophyta</taxon>
        <taxon>Tracheophyta</taxon>
        <taxon>Spermatophyta</taxon>
        <taxon>Magnoliopsida</taxon>
        <taxon>eudicotyledons</taxon>
        <taxon>Gunneridae</taxon>
        <taxon>Pentapetalae</taxon>
        <taxon>asterids</taxon>
        <taxon>Ericales</taxon>
        <taxon>Ericaceae</taxon>
        <taxon>Ericoideae</taxon>
        <taxon>Rhodoreae</taxon>
        <taxon>Rhododendron</taxon>
    </lineage>
</organism>
<evidence type="ECO:0000256" key="1">
    <source>
        <dbReference type="ARBA" id="ARBA00022741"/>
    </source>
</evidence>
<dbReference type="AlphaFoldDB" id="A0A6A4KQI6"/>
<proteinExistence type="predicted"/>
<sequence>MKENRLYQILEPRVVKEGTLEQLQAIAELVERCIYVKSEERPTMKEVAMELESFRKYRKDPWVNQQSHEKSESLLSDKAPTDIYALSIGPSTGDISGQYSF</sequence>
<keyword evidence="1" id="KW-0547">Nucleotide-binding</keyword>
<name>A0A6A4KQI6_9ERIC</name>
<evidence type="ECO:0008006" key="4">
    <source>
        <dbReference type="Google" id="ProtNLM"/>
    </source>
</evidence>
<feature type="non-terminal residue" evidence="3">
    <location>
        <position position="1"/>
    </location>
</feature>
<dbReference type="EMBL" id="QEFC01004653">
    <property type="protein sequence ID" value="KAE9445008.1"/>
    <property type="molecule type" value="Genomic_DNA"/>
</dbReference>
<dbReference type="Gene3D" id="1.10.510.10">
    <property type="entry name" value="Transferase(Phosphotransferase) domain 1"/>
    <property type="match status" value="1"/>
</dbReference>
<keyword evidence="2" id="KW-0067">ATP-binding</keyword>